<keyword evidence="7 9" id="KW-1133">Transmembrane helix</keyword>
<keyword evidence="12" id="KW-1185">Reference proteome</keyword>
<evidence type="ECO:0000256" key="3">
    <source>
        <dbReference type="ARBA" id="ARBA00022475"/>
    </source>
</evidence>
<evidence type="ECO:0000259" key="10">
    <source>
        <dbReference type="Pfam" id="PF02501"/>
    </source>
</evidence>
<dbReference type="PANTHER" id="PTHR38779:SF2">
    <property type="entry name" value="TYPE II SECRETION SYSTEM PROTEIN I-RELATED"/>
    <property type="match status" value="1"/>
</dbReference>
<accession>A0A1I1UHU8</accession>
<comment type="function">
    <text evidence="9">Component of the type II secretion system required for the energy-dependent secretion of extracellular factors such as proteases and toxins from the periplasm.</text>
</comment>
<keyword evidence="4 9" id="KW-0488">Methylation</keyword>
<dbReference type="GO" id="GO:0015628">
    <property type="term" value="P:protein secretion by the type II secretion system"/>
    <property type="evidence" value="ECO:0007669"/>
    <property type="project" value="UniProtKB-UniRule"/>
</dbReference>
<name>A0A1I1UHU8_9RHOB</name>
<dbReference type="PANTHER" id="PTHR38779">
    <property type="entry name" value="TYPE II SECRETION SYSTEM PROTEIN I-RELATED"/>
    <property type="match status" value="1"/>
</dbReference>
<comment type="subunit">
    <text evidence="9">Type II secretion is composed of four main components: the outer membrane complex, the inner membrane complex, the cytoplasmic secretion ATPase and the periplasm-spanning pseudopilus.</text>
</comment>
<dbReference type="AlphaFoldDB" id="A0A1I1UHU8"/>
<evidence type="ECO:0000256" key="4">
    <source>
        <dbReference type="ARBA" id="ARBA00022481"/>
    </source>
</evidence>
<dbReference type="GO" id="GO:0015627">
    <property type="term" value="C:type II protein secretion system complex"/>
    <property type="evidence" value="ECO:0007669"/>
    <property type="project" value="UniProtKB-UniRule"/>
</dbReference>
<comment type="subcellular location">
    <subcellularLocation>
        <location evidence="1 9">Cell inner membrane</location>
        <topology evidence="1 9">Single-pass membrane protein</topology>
    </subcellularLocation>
</comment>
<organism evidence="11 12">
    <name type="scientific">Sulfitobacter brevis</name>
    <dbReference type="NCBI Taxonomy" id="74348"/>
    <lineage>
        <taxon>Bacteria</taxon>
        <taxon>Pseudomonadati</taxon>
        <taxon>Pseudomonadota</taxon>
        <taxon>Alphaproteobacteria</taxon>
        <taxon>Rhodobacterales</taxon>
        <taxon>Roseobacteraceae</taxon>
        <taxon>Sulfitobacter</taxon>
    </lineage>
</organism>
<dbReference type="Pfam" id="PF07963">
    <property type="entry name" value="N_methyl"/>
    <property type="match status" value="1"/>
</dbReference>
<dbReference type="InterPro" id="IPR003413">
    <property type="entry name" value="T2SS_GspI_C"/>
</dbReference>
<dbReference type="InterPro" id="IPR012902">
    <property type="entry name" value="N_methyl_site"/>
</dbReference>
<dbReference type="NCBIfam" id="TIGR01707">
    <property type="entry name" value="gspI"/>
    <property type="match status" value="1"/>
</dbReference>
<comment type="similarity">
    <text evidence="2 9">Belongs to the GSP I family.</text>
</comment>
<keyword evidence="3" id="KW-1003">Cell membrane</keyword>
<dbReference type="EMBL" id="FOMW01000002">
    <property type="protein sequence ID" value="SFD70307.1"/>
    <property type="molecule type" value="Genomic_DNA"/>
</dbReference>
<dbReference type="RefSeq" id="WP_093922371.1">
    <property type="nucleotide sequence ID" value="NZ_FOMW01000002.1"/>
</dbReference>
<keyword evidence="5 9" id="KW-0997">Cell inner membrane</keyword>
<dbReference type="PROSITE" id="PS00409">
    <property type="entry name" value="PROKAR_NTER_METHYL"/>
    <property type="match status" value="1"/>
</dbReference>
<dbReference type="NCBIfam" id="TIGR02532">
    <property type="entry name" value="IV_pilin_GFxxxE"/>
    <property type="match status" value="1"/>
</dbReference>
<dbReference type="OrthoDB" id="7778772at2"/>
<dbReference type="InterPro" id="IPR045584">
    <property type="entry name" value="Pilin-like"/>
</dbReference>
<keyword evidence="8 9" id="KW-0472">Membrane</keyword>
<feature type="domain" description="Type II secretion system protein GspI C-terminal" evidence="10">
    <location>
        <begin position="47"/>
        <end position="116"/>
    </location>
</feature>
<evidence type="ECO:0000256" key="5">
    <source>
        <dbReference type="ARBA" id="ARBA00022519"/>
    </source>
</evidence>
<dbReference type="GO" id="GO:0005886">
    <property type="term" value="C:plasma membrane"/>
    <property type="evidence" value="ECO:0007669"/>
    <property type="project" value="UniProtKB-SubCell"/>
</dbReference>
<dbReference type="STRING" id="74348.SAMN04488523_102126"/>
<protein>
    <recommendedName>
        <fullName evidence="9">Type II secretion system protein I</fullName>
        <shortName evidence="9">T2SS minor pseudopilin I</shortName>
    </recommendedName>
</protein>
<gene>
    <name evidence="11" type="ORF">SAMN04488523_102126</name>
</gene>
<dbReference type="Gene3D" id="3.30.1300.30">
    <property type="entry name" value="GSPII I/J protein-like"/>
    <property type="match status" value="1"/>
</dbReference>
<dbReference type="InterPro" id="IPR010052">
    <property type="entry name" value="T2SS_protein-GspI"/>
</dbReference>
<evidence type="ECO:0000256" key="9">
    <source>
        <dbReference type="RuleBase" id="RU368030"/>
    </source>
</evidence>
<comment type="PTM">
    <text evidence="9">Cleaved by prepilin peptidase.</text>
</comment>
<evidence type="ECO:0000256" key="6">
    <source>
        <dbReference type="ARBA" id="ARBA00022692"/>
    </source>
</evidence>
<evidence type="ECO:0000256" key="7">
    <source>
        <dbReference type="ARBA" id="ARBA00022989"/>
    </source>
</evidence>
<evidence type="ECO:0000313" key="11">
    <source>
        <dbReference type="EMBL" id="SFD70307.1"/>
    </source>
</evidence>
<proteinExistence type="inferred from homology"/>
<dbReference type="SUPFAM" id="SSF54523">
    <property type="entry name" value="Pili subunits"/>
    <property type="match status" value="1"/>
</dbReference>
<evidence type="ECO:0000256" key="2">
    <source>
        <dbReference type="ARBA" id="ARBA00008358"/>
    </source>
</evidence>
<feature type="transmembrane region" description="Helical" evidence="9">
    <location>
        <begin position="12"/>
        <end position="34"/>
    </location>
</feature>
<evidence type="ECO:0000256" key="8">
    <source>
        <dbReference type="ARBA" id="ARBA00023136"/>
    </source>
</evidence>
<reference evidence="11 12" key="1">
    <citation type="submission" date="2016-10" db="EMBL/GenBank/DDBJ databases">
        <authorList>
            <person name="de Groot N.N."/>
        </authorList>
    </citation>
    <scope>NUCLEOTIDE SEQUENCE [LARGE SCALE GENOMIC DNA]</scope>
    <source>
        <strain evidence="11 12">DSM 11443</strain>
    </source>
</reference>
<dbReference type="Pfam" id="PF02501">
    <property type="entry name" value="T2SSI"/>
    <property type="match status" value="1"/>
</dbReference>
<dbReference type="Proteomes" id="UP000198977">
    <property type="component" value="Unassembled WGS sequence"/>
</dbReference>
<evidence type="ECO:0000313" key="12">
    <source>
        <dbReference type="Proteomes" id="UP000198977"/>
    </source>
</evidence>
<keyword evidence="6 9" id="KW-0812">Transmembrane</keyword>
<evidence type="ECO:0000256" key="1">
    <source>
        <dbReference type="ARBA" id="ARBA00004377"/>
    </source>
</evidence>
<sequence>MTADHGKDRGFTLIEALVAMAVLALGAVSLLSAAESHTKRITELTGRVAARWVAEEALTQLRLGLEPEGRGVVMYGITFDVDYDRAETTDSDVQRLSLRVARAGTDQTLYVLDGYVDSGAAS</sequence>